<gene>
    <name evidence="2" type="ORF">TNCT_94361</name>
</gene>
<organism evidence="2 3">
    <name type="scientific">Trichonephila clavata</name>
    <name type="common">Joro spider</name>
    <name type="synonym">Nephila clavata</name>
    <dbReference type="NCBI Taxonomy" id="2740835"/>
    <lineage>
        <taxon>Eukaryota</taxon>
        <taxon>Metazoa</taxon>
        <taxon>Ecdysozoa</taxon>
        <taxon>Arthropoda</taxon>
        <taxon>Chelicerata</taxon>
        <taxon>Arachnida</taxon>
        <taxon>Araneae</taxon>
        <taxon>Araneomorphae</taxon>
        <taxon>Entelegynae</taxon>
        <taxon>Araneoidea</taxon>
        <taxon>Nephilidae</taxon>
        <taxon>Trichonephila</taxon>
    </lineage>
</organism>
<comment type="caution">
    <text evidence="2">The sequence shown here is derived from an EMBL/GenBank/DDBJ whole genome shotgun (WGS) entry which is preliminary data.</text>
</comment>
<sequence>MSPSHILHSDAATITNGVNPKAHFQPPIRMLNFIEVTSLPIGPPLEKPHLQPKSATPRISQKQMEG</sequence>
<dbReference type="EMBL" id="BMAO01020462">
    <property type="protein sequence ID" value="GFQ67524.1"/>
    <property type="molecule type" value="Genomic_DNA"/>
</dbReference>
<proteinExistence type="predicted"/>
<accession>A0A8X6GI88</accession>
<feature type="region of interest" description="Disordered" evidence="1">
    <location>
        <begin position="41"/>
        <end position="66"/>
    </location>
</feature>
<evidence type="ECO:0000313" key="3">
    <source>
        <dbReference type="Proteomes" id="UP000887116"/>
    </source>
</evidence>
<feature type="region of interest" description="Disordered" evidence="1">
    <location>
        <begin position="1"/>
        <end position="20"/>
    </location>
</feature>
<reference evidence="2" key="1">
    <citation type="submission" date="2020-07" db="EMBL/GenBank/DDBJ databases">
        <title>Multicomponent nature underlies the extraordinary mechanical properties of spider dragline silk.</title>
        <authorList>
            <person name="Kono N."/>
            <person name="Nakamura H."/>
            <person name="Mori M."/>
            <person name="Yoshida Y."/>
            <person name="Ohtoshi R."/>
            <person name="Malay A.D."/>
            <person name="Moran D.A.P."/>
            <person name="Tomita M."/>
            <person name="Numata K."/>
            <person name="Arakawa K."/>
        </authorList>
    </citation>
    <scope>NUCLEOTIDE SEQUENCE</scope>
</reference>
<dbReference type="AlphaFoldDB" id="A0A8X6GI88"/>
<feature type="compositionally biased region" description="Polar residues" evidence="1">
    <location>
        <begin position="53"/>
        <end position="66"/>
    </location>
</feature>
<evidence type="ECO:0000256" key="1">
    <source>
        <dbReference type="SAM" id="MobiDB-lite"/>
    </source>
</evidence>
<name>A0A8X6GI88_TRICU</name>
<evidence type="ECO:0000313" key="2">
    <source>
        <dbReference type="EMBL" id="GFQ67524.1"/>
    </source>
</evidence>
<keyword evidence="3" id="KW-1185">Reference proteome</keyword>
<protein>
    <submittedName>
        <fullName evidence="2">Uncharacterized protein</fullName>
    </submittedName>
</protein>
<dbReference type="Proteomes" id="UP000887116">
    <property type="component" value="Unassembled WGS sequence"/>
</dbReference>